<evidence type="ECO:0000313" key="2">
    <source>
        <dbReference type="Proteomes" id="UP001519460"/>
    </source>
</evidence>
<reference evidence="1 2" key="1">
    <citation type="journal article" date="2023" name="Sci. Data">
        <title>Genome assembly of the Korean intertidal mud-creeper Batillaria attramentaria.</title>
        <authorList>
            <person name="Patra A.K."/>
            <person name="Ho P.T."/>
            <person name="Jun S."/>
            <person name="Lee S.J."/>
            <person name="Kim Y."/>
            <person name="Won Y.J."/>
        </authorList>
    </citation>
    <scope>NUCLEOTIDE SEQUENCE [LARGE SCALE GENOMIC DNA]</scope>
    <source>
        <strain evidence="1">Wonlab-2016</strain>
    </source>
</reference>
<dbReference type="EMBL" id="JACVVK020000091">
    <property type="protein sequence ID" value="KAK7493669.1"/>
    <property type="molecule type" value="Genomic_DNA"/>
</dbReference>
<dbReference type="AlphaFoldDB" id="A0ABD0L2P6"/>
<organism evidence="1 2">
    <name type="scientific">Batillaria attramentaria</name>
    <dbReference type="NCBI Taxonomy" id="370345"/>
    <lineage>
        <taxon>Eukaryota</taxon>
        <taxon>Metazoa</taxon>
        <taxon>Spiralia</taxon>
        <taxon>Lophotrochozoa</taxon>
        <taxon>Mollusca</taxon>
        <taxon>Gastropoda</taxon>
        <taxon>Caenogastropoda</taxon>
        <taxon>Sorbeoconcha</taxon>
        <taxon>Cerithioidea</taxon>
        <taxon>Batillariidae</taxon>
        <taxon>Batillaria</taxon>
    </lineage>
</organism>
<evidence type="ECO:0000313" key="1">
    <source>
        <dbReference type="EMBL" id="KAK7493669.1"/>
    </source>
</evidence>
<dbReference type="Proteomes" id="UP001519460">
    <property type="component" value="Unassembled WGS sequence"/>
</dbReference>
<accession>A0ABD0L2P6</accession>
<name>A0ABD0L2P6_9CAEN</name>
<sequence>MAEFGRCSYRRDSCCTRRAREIRDRAPTESAKRGRALLRHCHLQRVRVCVYVYMLSPPTINCVNSLNVLLVDVAIEFVGVFRLVCVPYPLARVR</sequence>
<proteinExistence type="predicted"/>
<comment type="caution">
    <text evidence="1">The sequence shown here is derived from an EMBL/GenBank/DDBJ whole genome shotgun (WGS) entry which is preliminary data.</text>
</comment>
<gene>
    <name evidence="1" type="ORF">BaRGS_00015181</name>
</gene>
<keyword evidence="2" id="KW-1185">Reference proteome</keyword>
<protein>
    <submittedName>
        <fullName evidence="1">Uncharacterized protein</fullName>
    </submittedName>
</protein>